<reference evidence="8" key="1">
    <citation type="submission" date="2022-11" db="EMBL/GenBank/DDBJ databases">
        <title>Centuries of genome instability and evolution in soft-shell clam transmissible cancer (bioRxiv).</title>
        <authorList>
            <person name="Hart S.F.M."/>
            <person name="Yonemitsu M.A."/>
            <person name="Giersch R.M."/>
            <person name="Beal B.F."/>
            <person name="Arriagada G."/>
            <person name="Davis B.W."/>
            <person name="Ostrander E.A."/>
            <person name="Goff S.P."/>
            <person name="Metzger M.J."/>
        </authorList>
    </citation>
    <scope>NUCLEOTIDE SEQUENCE</scope>
    <source>
        <strain evidence="8">MELC-2E11</strain>
        <tissue evidence="8">Siphon/mantle</tissue>
    </source>
</reference>
<organism evidence="8 9">
    <name type="scientific">Mya arenaria</name>
    <name type="common">Soft-shell clam</name>
    <dbReference type="NCBI Taxonomy" id="6604"/>
    <lineage>
        <taxon>Eukaryota</taxon>
        <taxon>Metazoa</taxon>
        <taxon>Spiralia</taxon>
        <taxon>Lophotrochozoa</taxon>
        <taxon>Mollusca</taxon>
        <taxon>Bivalvia</taxon>
        <taxon>Autobranchia</taxon>
        <taxon>Heteroconchia</taxon>
        <taxon>Euheterodonta</taxon>
        <taxon>Imparidentia</taxon>
        <taxon>Neoheterodontei</taxon>
        <taxon>Myida</taxon>
        <taxon>Myoidea</taxon>
        <taxon>Myidae</taxon>
        <taxon>Mya</taxon>
    </lineage>
</organism>
<keyword evidence="5" id="KW-0406">Ion transport</keyword>
<keyword evidence="5" id="KW-0813">Transport</keyword>
<dbReference type="Gene3D" id="2.70.170.10">
    <property type="entry name" value="Neurotransmitter-gated ion-channel ligand-binding domain"/>
    <property type="match status" value="1"/>
</dbReference>
<dbReference type="Pfam" id="PF02931">
    <property type="entry name" value="Neur_chan_LBD"/>
    <property type="match status" value="1"/>
</dbReference>
<dbReference type="InterPro" id="IPR006201">
    <property type="entry name" value="Neur_channel"/>
</dbReference>
<dbReference type="InterPro" id="IPR038050">
    <property type="entry name" value="Neuro_actylchol_rec"/>
</dbReference>
<dbReference type="InterPro" id="IPR006029">
    <property type="entry name" value="Neurotrans-gated_channel_TM"/>
</dbReference>
<accession>A0ABY7DFB7</accession>
<feature type="domain" description="Neurotransmitter-gated ion-channel transmembrane" evidence="7">
    <location>
        <begin position="208"/>
        <end position="270"/>
    </location>
</feature>
<keyword evidence="2 5" id="KW-0812">Transmembrane</keyword>
<evidence type="ECO:0000313" key="9">
    <source>
        <dbReference type="Proteomes" id="UP001164746"/>
    </source>
</evidence>
<keyword evidence="5" id="KW-0407">Ion channel</keyword>
<dbReference type="InterPro" id="IPR036719">
    <property type="entry name" value="Neuro-gated_channel_TM_sf"/>
</dbReference>
<dbReference type="CDD" id="cd19051">
    <property type="entry name" value="LGIC_TM_cation"/>
    <property type="match status" value="1"/>
</dbReference>
<dbReference type="PROSITE" id="PS00236">
    <property type="entry name" value="NEUROTR_ION_CHANNEL"/>
    <property type="match status" value="1"/>
</dbReference>
<dbReference type="SUPFAM" id="SSF90112">
    <property type="entry name" value="Neurotransmitter-gated ion-channel transmembrane pore"/>
    <property type="match status" value="1"/>
</dbReference>
<evidence type="ECO:0000259" key="7">
    <source>
        <dbReference type="Pfam" id="PF02932"/>
    </source>
</evidence>
<sequence>MYTDLIVTGGYNARNVPSADYSLPLPVTVELKLLSINELDDVGETFRVTGYLSVVWTDTSLIWDSADYNGLSSAQWPQKDVWHPDITLSNSYLDYQQVGDDKLLLLILNNGEISWYPFQVFHSTCSLDITDFPFDEQSCELQFKAWSYYMEDLNMTSDGVNLGDYEASSSWDIVDTLGYTDANQAEPNVRFRITMKRKPLFIIVTVVFPILACALLNICVFILPVESGERAGYSVTIFLALAVFLTIISTTLPANSEKIAIFSVYLIITTVAS</sequence>
<dbReference type="Pfam" id="PF02932">
    <property type="entry name" value="Neur_chan_memb"/>
    <property type="match status" value="1"/>
</dbReference>
<evidence type="ECO:0000313" key="8">
    <source>
        <dbReference type="EMBL" id="WAQ96352.1"/>
    </source>
</evidence>
<evidence type="ECO:0000256" key="5">
    <source>
        <dbReference type="RuleBase" id="RU000687"/>
    </source>
</evidence>
<evidence type="ECO:0000256" key="2">
    <source>
        <dbReference type="ARBA" id="ARBA00022692"/>
    </source>
</evidence>
<keyword evidence="4 5" id="KW-0472">Membrane</keyword>
<dbReference type="Gene3D" id="1.20.58.390">
    <property type="entry name" value="Neurotransmitter-gated ion-channel transmembrane domain"/>
    <property type="match status" value="1"/>
</dbReference>
<dbReference type="SUPFAM" id="SSF63712">
    <property type="entry name" value="Nicotinic receptor ligand binding domain-like"/>
    <property type="match status" value="1"/>
</dbReference>
<dbReference type="InterPro" id="IPR036734">
    <property type="entry name" value="Neur_chan_lig-bd_sf"/>
</dbReference>
<dbReference type="CDD" id="cd18989">
    <property type="entry name" value="LGIC_ECD_cation"/>
    <property type="match status" value="1"/>
</dbReference>
<proteinExistence type="inferred from homology"/>
<dbReference type="EMBL" id="CP111013">
    <property type="protein sequence ID" value="WAQ96352.1"/>
    <property type="molecule type" value="Genomic_DNA"/>
</dbReference>
<feature type="non-terminal residue" evidence="8">
    <location>
        <position position="1"/>
    </location>
</feature>
<comment type="subcellular location">
    <subcellularLocation>
        <location evidence="1">Membrane</location>
        <topology evidence="1">Multi-pass membrane protein</topology>
    </subcellularLocation>
</comment>
<protein>
    <submittedName>
        <fullName evidence="8">ACHA3-like protein</fullName>
    </submittedName>
</protein>
<comment type="similarity">
    <text evidence="5">Belongs to the ligand-gated ion channel (TC 1.A.9) family.</text>
</comment>
<feature type="transmembrane region" description="Helical" evidence="5">
    <location>
        <begin position="231"/>
        <end position="252"/>
    </location>
</feature>
<feature type="transmembrane region" description="Helical" evidence="5">
    <location>
        <begin position="200"/>
        <end position="225"/>
    </location>
</feature>
<gene>
    <name evidence="8" type="ORF">MAR_029042</name>
</gene>
<keyword evidence="9" id="KW-1185">Reference proteome</keyword>
<feature type="domain" description="Neurotransmitter-gated ion-channel ligand-binding" evidence="6">
    <location>
        <begin position="9"/>
        <end position="199"/>
    </location>
</feature>
<name>A0ABY7DFB7_MYAAR</name>
<dbReference type="InterPro" id="IPR018000">
    <property type="entry name" value="Neurotransmitter_ion_chnl_CS"/>
</dbReference>
<dbReference type="Proteomes" id="UP001164746">
    <property type="component" value="Chromosome 2"/>
</dbReference>
<evidence type="ECO:0000256" key="1">
    <source>
        <dbReference type="ARBA" id="ARBA00004141"/>
    </source>
</evidence>
<dbReference type="PRINTS" id="PR00252">
    <property type="entry name" value="NRIONCHANNEL"/>
</dbReference>
<evidence type="ECO:0000259" key="6">
    <source>
        <dbReference type="Pfam" id="PF02931"/>
    </source>
</evidence>
<keyword evidence="3 5" id="KW-1133">Transmembrane helix</keyword>
<dbReference type="InterPro" id="IPR006202">
    <property type="entry name" value="Neur_chan_lig-bd"/>
</dbReference>
<comment type="caution">
    <text evidence="5">Lacks conserved residue(s) required for the propagation of feature annotation.</text>
</comment>
<evidence type="ECO:0000256" key="4">
    <source>
        <dbReference type="ARBA" id="ARBA00023136"/>
    </source>
</evidence>
<evidence type="ECO:0000256" key="3">
    <source>
        <dbReference type="ARBA" id="ARBA00022989"/>
    </source>
</evidence>
<dbReference type="PANTHER" id="PTHR18945">
    <property type="entry name" value="NEUROTRANSMITTER GATED ION CHANNEL"/>
    <property type="match status" value="1"/>
</dbReference>